<evidence type="ECO:0000256" key="5">
    <source>
        <dbReference type="ARBA" id="ARBA00023136"/>
    </source>
</evidence>
<evidence type="ECO:0000313" key="10">
    <source>
        <dbReference type="Proteomes" id="UP000001357"/>
    </source>
</evidence>
<dbReference type="Pfam" id="PF05224">
    <property type="entry name" value="NDT80_PhoG"/>
    <property type="match status" value="1"/>
</dbReference>
<protein>
    <submittedName>
        <fullName evidence="9">Uncharacterized protein</fullName>
    </submittedName>
</protein>
<dbReference type="InterPro" id="IPR051577">
    <property type="entry name" value="MRF-like"/>
</dbReference>
<dbReference type="Pfam" id="PF13884">
    <property type="entry name" value="Peptidase_S74"/>
    <property type="match status" value="1"/>
</dbReference>
<evidence type="ECO:0000259" key="7">
    <source>
        <dbReference type="PROSITE" id="PS51517"/>
    </source>
</evidence>
<dbReference type="PROSITE" id="PS51688">
    <property type="entry name" value="ICA"/>
    <property type="match status" value="1"/>
</dbReference>
<evidence type="ECO:0000256" key="6">
    <source>
        <dbReference type="PROSITE-ProRule" id="PRU00850"/>
    </source>
</evidence>
<name>A9UPV1_MONBE</name>
<dbReference type="EMBL" id="CH991543">
    <property type="protein sequence ID" value="EDQ92484.1"/>
    <property type="molecule type" value="Genomic_DNA"/>
</dbReference>
<dbReference type="AlphaFoldDB" id="A9UPV1"/>
<dbReference type="GO" id="GO:0003677">
    <property type="term" value="F:DNA binding"/>
    <property type="evidence" value="ECO:0007669"/>
    <property type="project" value="UniProtKB-KW"/>
</dbReference>
<feature type="domain" description="Peptidase S74" evidence="8">
    <location>
        <begin position="105"/>
        <end position="172"/>
    </location>
</feature>
<keyword evidence="3" id="KW-1133">Transmembrane helix</keyword>
<dbReference type="Gene3D" id="2.60.40.1390">
    <property type="entry name" value="NDT80 DNA-binding domain"/>
    <property type="match status" value="1"/>
</dbReference>
<dbReference type="PANTHER" id="PTHR13029">
    <property type="match status" value="1"/>
</dbReference>
<reference evidence="9 10" key="1">
    <citation type="journal article" date="2008" name="Nature">
        <title>The genome of the choanoflagellate Monosiga brevicollis and the origin of metazoans.</title>
        <authorList>
            <consortium name="JGI Sequencing"/>
            <person name="King N."/>
            <person name="Westbrook M.J."/>
            <person name="Young S.L."/>
            <person name="Kuo A."/>
            <person name="Abedin M."/>
            <person name="Chapman J."/>
            <person name="Fairclough S."/>
            <person name="Hellsten U."/>
            <person name="Isogai Y."/>
            <person name="Letunic I."/>
            <person name="Marr M."/>
            <person name="Pincus D."/>
            <person name="Putnam N."/>
            <person name="Rokas A."/>
            <person name="Wright K.J."/>
            <person name="Zuzow R."/>
            <person name="Dirks W."/>
            <person name="Good M."/>
            <person name="Goodstein D."/>
            <person name="Lemons D."/>
            <person name="Li W."/>
            <person name="Lyons J.B."/>
            <person name="Morris A."/>
            <person name="Nichols S."/>
            <person name="Richter D.J."/>
            <person name="Salamov A."/>
            <person name="Bork P."/>
            <person name="Lim W.A."/>
            <person name="Manning G."/>
            <person name="Miller W.T."/>
            <person name="McGinnis W."/>
            <person name="Shapiro H."/>
            <person name="Tjian R."/>
            <person name="Grigoriev I.V."/>
            <person name="Rokhsar D."/>
        </authorList>
    </citation>
    <scope>NUCLEOTIDE SEQUENCE [LARGE SCALE GENOMIC DNA]</scope>
    <source>
        <strain evidence="10">MX1 / ATCC 50154</strain>
    </source>
</reference>
<dbReference type="InterPro" id="IPR008967">
    <property type="entry name" value="p53-like_TF_DNA-bd_sf"/>
</dbReference>
<feature type="domain" description="NDT80" evidence="7">
    <location>
        <begin position="1"/>
        <end position="58"/>
    </location>
</feature>
<evidence type="ECO:0000313" key="9">
    <source>
        <dbReference type="EMBL" id="EDQ92484.1"/>
    </source>
</evidence>
<evidence type="ECO:0000256" key="1">
    <source>
        <dbReference type="ARBA" id="ARBA00004167"/>
    </source>
</evidence>
<dbReference type="PROSITE" id="PS51517">
    <property type="entry name" value="NDT80"/>
    <property type="match status" value="1"/>
</dbReference>
<accession>A9UPV1</accession>
<feature type="DNA-binding region" description="NDT80" evidence="6">
    <location>
        <begin position="1"/>
        <end position="58"/>
    </location>
</feature>
<dbReference type="PANTHER" id="PTHR13029:SF18">
    <property type="entry name" value="MYELIN REGULATORY FACTOR HOMOLOG 1"/>
    <property type="match status" value="1"/>
</dbReference>
<dbReference type="SUPFAM" id="SSF49417">
    <property type="entry name" value="p53-like transcription factors"/>
    <property type="match status" value="1"/>
</dbReference>
<keyword evidence="5" id="KW-0472">Membrane</keyword>
<dbReference type="InterPro" id="IPR037141">
    <property type="entry name" value="NDT80_DNA-bd_dom_sf"/>
</dbReference>
<dbReference type="GO" id="GO:0003700">
    <property type="term" value="F:DNA-binding transcription factor activity"/>
    <property type="evidence" value="ECO:0007669"/>
    <property type="project" value="UniProtKB-UniRule"/>
</dbReference>
<feature type="non-terminal residue" evidence="9">
    <location>
        <position position="1"/>
    </location>
</feature>
<comment type="subcellular location">
    <subcellularLocation>
        <location evidence="1">Membrane</location>
        <topology evidence="1">Single-pass membrane protein</topology>
    </subcellularLocation>
</comment>
<keyword evidence="2" id="KW-0812">Transmembrane</keyword>
<dbReference type="InterPro" id="IPR024061">
    <property type="entry name" value="NDT80_DNA-bd_dom"/>
</dbReference>
<evidence type="ECO:0000256" key="3">
    <source>
        <dbReference type="ARBA" id="ARBA00022989"/>
    </source>
</evidence>
<evidence type="ECO:0000256" key="2">
    <source>
        <dbReference type="ARBA" id="ARBA00022692"/>
    </source>
</evidence>
<dbReference type="InParanoid" id="A9UPV1"/>
<gene>
    <name evidence="9" type="ORF">MONBRDRAFT_3104</name>
</gene>
<dbReference type="GeneID" id="5887293"/>
<keyword evidence="10" id="KW-1185">Reference proteome</keyword>
<sequence length="172" mass="18893">TGNNMRKKGMPNPDQRHFNLAVELLAELDDGSRVPLAVHHSGPIIVRASNPGQYDNEGANQWRLGRGVANSVVHHGNVGINTDKPTEALSVHGNIRLTGTMLQTSDSRVKEDIQPVDTAEQLGNIRRLELQRYRLKDAWADSIGRAADDRQETGVIAQQLETVLPDAVRHTG</sequence>
<dbReference type="KEGG" id="mbr:MONBRDRAFT_3104"/>
<dbReference type="eggNOG" id="KOG3661">
    <property type="taxonomic scope" value="Eukaryota"/>
</dbReference>
<dbReference type="RefSeq" id="XP_001742246.1">
    <property type="nucleotide sequence ID" value="XM_001742194.1"/>
</dbReference>
<organism evidence="9 10">
    <name type="scientific">Monosiga brevicollis</name>
    <name type="common">Choanoflagellate</name>
    <dbReference type="NCBI Taxonomy" id="81824"/>
    <lineage>
        <taxon>Eukaryota</taxon>
        <taxon>Choanoflagellata</taxon>
        <taxon>Craspedida</taxon>
        <taxon>Salpingoecidae</taxon>
        <taxon>Monosiga</taxon>
    </lineage>
</organism>
<dbReference type="GO" id="GO:0016020">
    <property type="term" value="C:membrane"/>
    <property type="evidence" value="ECO:0007669"/>
    <property type="project" value="UniProtKB-SubCell"/>
</dbReference>
<dbReference type="Gene3D" id="1.10.10.10">
    <property type="entry name" value="Winged helix-like DNA-binding domain superfamily/Winged helix DNA-binding domain"/>
    <property type="match status" value="1"/>
</dbReference>
<feature type="non-terminal residue" evidence="9">
    <location>
        <position position="172"/>
    </location>
</feature>
<dbReference type="InterPro" id="IPR030392">
    <property type="entry name" value="S74_ICA"/>
</dbReference>
<evidence type="ECO:0000259" key="8">
    <source>
        <dbReference type="PROSITE" id="PS51688"/>
    </source>
</evidence>
<proteinExistence type="predicted"/>
<dbReference type="InterPro" id="IPR036388">
    <property type="entry name" value="WH-like_DNA-bd_sf"/>
</dbReference>
<evidence type="ECO:0000256" key="4">
    <source>
        <dbReference type="ARBA" id="ARBA00023125"/>
    </source>
</evidence>
<dbReference type="Proteomes" id="UP000001357">
    <property type="component" value="Unassembled WGS sequence"/>
</dbReference>
<keyword evidence="4 6" id="KW-0238">DNA-binding</keyword>